<feature type="domain" description="OTU" evidence="2">
    <location>
        <begin position="1"/>
        <end position="80"/>
    </location>
</feature>
<dbReference type="InterPro" id="IPR038765">
    <property type="entry name" value="Papain-like_cys_pep_sf"/>
</dbReference>
<evidence type="ECO:0000313" key="3">
    <source>
        <dbReference type="EMBL" id="KAK2076384.1"/>
    </source>
</evidence>
<proteinExistence type="inferred from homology"/>
<accession>A0AAD9IDW3</accession>
<dbReference type="Pfam" id="PF02338">
    <property type="entry name" value="OTU"/>
    <property type="match status" value="1"/>
</dbReference>
<gene>
    <name evidence="3" type="ORF">QBZ16_000909</name>
</gene>
<dbReference type="Proteomes" id="UP001255856">
    <property type="component" value="Unassembled WGS sequence"/>
</dbReference>
<keyword evidence="4" id="KW-1185">Reference proteome</keyword>
<dbReference type="AlphaFoldDB" id="A0AAD9IDW3"/>
<comment type="caution">
    <text evidence="3">The sequence shown here is derived from an EMBL/GenBank/DDBJ whole genome shotgun (WGS) entry which is preliminary data.</text>
</comment>
<dbReference type="InterPro" id="IPR003323">
    <property type="entry name" value="OTU_dom"/>
</dbReference>
<evidence type="ECO:0000256" key="1">
    <source>
        <dbReference type="ARBA" id="ARBA00010407"/>
    </source>
</evidence>
<dbReference type="GO" id="GO:0004843">
    <property type="term" value="F:cysteine-type deubiquitinase activity"/>
    <property type="evidence" value="ECO:0007669"/>
    <property type="project" value="TreeGrafter"/>
</dbReference>
<dbReference type="PANTHER" id="PTHR12419:SF11">
    <property type="entry name" value="OTU DOMAIN-CONTAINING PROTEIN DDB_G0284757"/>
    <property type="match status" value="1"/>
</dbReference>
<dbReference type="InterPro" id="IPR050704">
    <property type="entry name" value="Peptidase_C85-like"/>
</dbReference>
<evidence type="ECO:0000259" key="2">
    <source>
        <dbReference type="Pfam" id="PF02338"/>
    </source>
</evidence>
<name>A0AAD9IDW3_PROWI</name>
<dbReference type="Gene3D" id="3.90.70.80">
    <property type="match status" value="1"/>
</dbReference>
<dbReference type="SUPFAM" id="SSF54001">
    <property type="entry name" value="Cysteine proteinases"/>
    <property type="match status" value="1"/>
</dbReference>
<comment type="similarity">
    <text evidence="1">Belongs to the peptidase C85 family.</text>
</comment>
<dbReference type="EMBL" id="JASFZW010000010">
    <property type="protein sequence ID" value="KAK2076384.1"/>
    <property type="molecule type" value="Genomic_DNA"/>
</dbReference>
<reference evidence="3" key="1">
    <citation type="submission" date="2021-01" db="EMBL/GenBank/DDBJ databases">
        <authorList>
            <person name="Eckstrom K.M.E."/>
        </authorList>
    </citation>
    <scope>NUCLEOTIDE SEQUENCE</scope>
    <source>
        <strain evidence="3">UVCC 0001</strain>
    </source>
</reference>
<sequence length="127" mass="14299">MAAHPDQFRAFLGSEFEMYLESMRESGVWGDELTLRAASDALDLAITVLIGATHSVRYVPQLYKSGVTKEIFLTYISPVHYNAIRRVKREPSMGTLRRGSMIAKAMQEHRDKVLATTQTDPTEHTGQ</sequence>
<dbReference type="PANTHER" id="PTHR12419">
    <property type="entry name" value="OTU DOMAIN CONTAINING PROTEIN"/>
    <property type="match status" value="1"/>
</dbReference>
<protein>
    <recommendedName>
        <fullName evidence="2">OTU domain-containing protein</fullName>
    </recommendedName>
</protein>
<organism evidence="3 4">
    <name type="scientific">Prototheca wickerhamii</name>
    <dbReference type="NCBI Taxonomy" id="3111"/>
    <lineage>
        <taxon>Eukaryota</taxon>
        <taxon>Viridiplantae</taxon>
        <taxon>Chlorophyta</taxon>
        <taxon>core chlorophytes</taxon>
        <taxon>Trebouxiophyceae</taxon>
        <taxon>Chlorellales</taxon>
        <taxon>Chlorellaceae</taxon>
        <taxon>Prototheca</taxon>
    </lineage>
</organism>
<dbReference type="GO" id="GO:0016579">
    <property type="term" value="P:protein deubiquitination"/>
    <property type="evidence" value="ECO:0007669"/>
    <property type="project" value="TreeGrafter"/>
</dbReference>
<evidence type="ECO:0000313" key="4">
    <source>
        <dbReference type="Proteomes" id="UP001255856"/>
    </source>
</evidence>